<evidence type="ECO:0000313" key="2">
    <source>
        <dbReference type="EMBL" id="CAD2167941.1"/>
    </source>
</evidence>
<dbReference type="SUPFAM" id="SSF50630">
    <property type="entry name" value="Acid proteases"/>
    <property type="match status" value="1"/>
</dbReference>
<evidence type="ECO:0000313" key="3">
    <source>
        <dbReference type="Proteomes" id="UP000580250"/>
    </source>
</evidence>
<keyword evidence="1" id="KW-0472">Membrane</keyword>
<protein>
    <submittedName>
        <fullName evidence="2">Uncharacterized protein</fullName>
    </submittedName>
</protein>
<organism evidence="2 3">
    <name type="scientific">Meloidogyne enterolobii</name>
    <name type="common">Root-knot nematode worm</name>
    <name type="synonym">Meloidogyne mayaguensis</name>
    <dbReference type="NCBI Taxonomy" id="390850"/>
    <lineage>
        <taxon>Eukaryota</taxon>
        <taxon>Metazoa</taxon>
        <taxon>Ecdysozoa</taxon>
        <taxon>Nematoda</taxon>
        <taxon>Chromadorea</taxon>
        <taxon>Rhabditida</taxon>
        <taxon>Tylenchina</taxon>
        <taxon>Tylenchomorpha</taxon>
        <taxon>Tylenchoidea</taxon>
        <taxon>Meloidogynidae</taxon>
        <taxon>Meloidogyninae</taxon>
        <taxon>Meloidogyne</taxon>
    </lineage>
</organism>
<gene>
    <name evidence="2" type="ORF">MENT_LOCUS19260</name>
</gene>
<comment type="caution">
    <text evidence="2">The sequence shown here is derived from an EMBL/GenBank/DDBJ whole genome shotgun (WGS) entry which is preliminary data.</text>
</comment>
<reference evidence="2 3" key="1">
    <citation type="submission" date="2020-08" db="EMBL/GenBank/DDBJ databases">
        <authorList>
            <person name="Koutsovoulos G."/>
            <person name="Danchin GJ E."/>
        </authorList>
    </citation>
    <scope>NUCLEOTIDE SEQUENCE [LARGE SCALE GENOMIC DNA]</scope>
</reference>
<keyword evidence="1" id="KW-1133">Transmembrane helix</keyword>
<dbReference type="SUPFAM" id="SSF161008">
    <property type="entry name" value="Viral glycoprotein ectodomain-like"/>
    <property type="match status" value="1"/>
</dbReference>
<dbReference type="Proteomes" id="UP000580250">
    <property type="component" value="Unassembled WGS sequence"/>
</dbReference>
<dbReference type="Pfam" id="PF24664">
    <property type="entry name" value="Monjiviricetes_fusion"/>
    <property type="match status" value="1"/>
</dbReference>
<dbReference type="InterPro" id="IPR021109">
    <property type="entry name" value="Peptidase_aspartic_dom_sf"/>
</dbReference>
<dbReference type="Gene3D" id="1.20.5.1890">
    <property type="match status" value="1"/>
</dbReference>
<feature type="transmembrane region" description="Helical" evidence="1">
    <location>
        <begin position="1220"/>
        <end position="1241"/>
    </location>
</feature>
<dbReference type="OrthoDB" id="5875288at2759"/>
<dbReference type="Gene3D" id="2.40.70.10">
    <property type="entry name" value="Acid Proteases"/>
    <property type="match status" value="1"/>
</dbReference>
<dbReference type="EMBL" id="CAJEWN010000133">
    <property type="protein sequence ID" value="CAD2167941.1"/>
    <property type="molecule type" value="Genomic_DNA"/>
</dbReference>
<keyword evidence="1" id="KW-0812">Transmembrane</keyword>
<name>A0A6V7V180_MELEN</name>
<sequence length="1438" mass="166208">MEDLAGQLQDLNIKLGNIGNKPSFKIAPFLGRRDPRTFSGFIVEFNKIGTAYGWSNAEMCKMLPMYLGKEAQIYYDNLTVEQKGNWETLKDQLAQKFAIGSSVPHFRRMAQIRRQRVNESIPEFAEIITQLVDKGYTDATGFSANIRKDLAIDLFRGGLKLELREQLRRMPRPGSMPEAIQQAVEEEEAQIEISREKLTTAQVESINQIGKVQNSTQEPRQQEIKNSGFQRFLPNFQRRTPFFRNRFQNNGATQNPQWNNYRRPFNNGWGSYPTNRGQFNANFTPYRGNWRNQNINRYRPYQNFQNGNTNQNRFTPVRTNKPRGRGGYKINVVENIRKSPSPIFPLLTLLSLILIQNTVSYQVCLKEDNGILLAPPKKINCSIPNNKLYEEYSVEIFVPRKRPYIFTGFKCEKLIFGKSTYTFLRIYNSEIDIADILEKVSSEDCWKLIKEGKLGNKILERVDENTLKSTTNLKVDWGIFGNTYFFEFDYIISIGNIYVNFENKIVKTDLGIYYNCSVDIGECENENSTIVWEDPNKIHCPYESAGFYKGIVTNDFVVIENLQAAFVFSEHATGNITDETQACFKNNTFYMENDVFISIPLLRDFIETEKGLRIPLYPEAGIGNWDDNEAKRRKRELKRARKMTTTRIVTQTPTSRPTSTPTSTTRITRKPQIEIITPPLLTTQRSIQSSRNPLTSTQRYYNPVTRPKFEYTTRRTSVYPTQEPEKLKIPRLFSTTKQTFIEYTTQKTELMRETTTINQRNIPNTTPANKIVVKTQPVEFKTSRVFMKPVTKQMRPLIIATTEKSPVTYTNRITGYRLPTTQKTTLRMTYLKNSRPETQKTLTNNIKVQTTANPYIYKSTEVQTTISPQEITNKIEIYTTLSSYIDKNITLKKARIIPAKEKIKISRLNLSKAEKNEQNYRKIALNIAKFYGLKPKFLKRETPWKMGEDHKDKQAHKDTQINNNLNTKLQYLEAHATEIVKENFNKLWLEICNLHNKQIETAKTMMGIDTTLGARLWLRRQDIMANFLGEVIQVSRCIQLSPRKIFWSHEINGTCYKKVPVEVIQGNLTRILFMVSGSYAQDLVSESEKIECEKRPKSVFKDEKGQWRNIDGLTPVDMVPNFLPYKPEEARKIFRAETIFQSDLNSLMASISILHNYANRINKQEKILSLKNITYANNSNILLQIGEKTGEIVNAGIETAKNISLNPLNLFSFFGEWKNYLQIVTIVAPIIAIIGLIIYFYPWIQPILSFRPKWKREQKIRKESYQINNINSVIPSAPPIEIEMEAFIHTSVPRIYQVSNIELQPSSEPNHPLIQIIVNNFKYKALIDSGASISYCKLSVAEKIGKINFDLMPNTKAKVANGGEFFMIGKINVNIEIDHIKISTQIFVAKDEFCPCEILLGSDFMKQLQINTGYQLNFDWLNKKNPTQILLCRVLLMN</sequence>
<dbReference type="Pfam" id="PF13975">
    <property type="entry name" value="gag-asp_proteas"/>
    <property type="match status" value="1"/>
</dbReference>
<proteinExistence type="predicted"/>
<dbReference type="CDD" id="cd00303">
    <property type="entry name" value="retropepsin_like"/>
    <property type="match status" value="1"/>
</dbReference>
<accession>A0A6V7V180</accession>
<evidence type="ECO:0000256" key="1">
    <source>
        <dbReference type="SAM" id="Phobius"/>
    </source>
</evidence>